<evidence type="ECO:0000256" key="6">
    <source>
        <dbReference type="RuleBase" id="RU004379"/>
    </source>
</evidence>
<evidence type="ECO:0000256" key="1">
    <source>
        <dbReference type="ARBA" id="ARBA00004141"/>
    </source>
</evidence>
<reference evidence="7 8" key="1">
    <citation type="submission" date="2020-12" db="EMBL/GenBank/DDBJ databases">
        <title>Olleya sediminilitoris sp. nov., isolated from a tidal flat.</title>
        <authorList>
            <person name="Park S."/>
            <person name="Yoon J.-H."/>
        </authorList>
    </citation>
    <scope>NUCLEOTIDE SEQUENCE [LARGE SCALE GENOMIC DNA]</scope>
    <source>
        <strain evidence="7 8">YSTF-M6</strain>
    </source>
</reference>
<accession>A0ABS1WGG7</accession>
<gene>
    <name evidence="7" type="ORF">JAO71_00240</name>
</gene>
<keyword evidence="3 6" id="KW-0812">Transmembrane</keyword>
<evidence type="ECO:0000313" key="7">
    <source>
        <dbReference type="EMBL" id="MBL7558212.1"/>
    </source>
</evidence>
<comment type="subcellular location">
    <subcellularLocation>
        <location evidence="1">Membrane</location>
        <topology evidence="1">Multi-pass membrane protein</topology>
    </subcellularLocation>
</comment>
<feature type="transmembrane region" description="Helical" evidence="6">
    <location>
        <begin position="30"/>
        <end position="48"/>
    </location>
</feature>
<dbReference type="EMBL" id="JAEMEF010000001">
    <property type="protein sequence ID" value="MBL7558212.1"/>
    <property type="molecule type" value="Genomic_DNA"/>
</dbReference>
<feature type="transmembrane region" description="Helical" evidence="6">
    <location>
        <begin position="63"/>
        <end position="82"/>
    </location>
</feature>
<comment type="similarity">
    <text evidence="2 6">Belongs to the BI1 family.</text>
</comment>
<feature type="transmembrane region" description="Helical" evidence="6">
    <location>
        <begin position="125"/>
        <end position="146"/>
    </location>
</feature>
<name>A0ABS1WGG7_9FLAO</name>
<feature type="transmembrane region" description="Helical" evidence="6">
    <location>
        <begin position="181"/>
        <end position="199"/>
    </location>
</feature>
<dbReference type="Proteomes" id="UP000605013">
    <property type="component" value="Unassembled WGS sequence"/>
</dbReference>
<feature type="transmembrane region" description="Helical" evidence="6">
    <location>
        <begin position="94"/>
        <end position="119"/>
    </location>
</feature>
<evidence type="ECO:0000313" key="8">
    <source>
        <dbReference type="Proteomes" id="UP000605013"/>
    </source>
</evidence>
<feature type="transmembrane region" description="Helical" evidence="6">
    <location>
        <begin position="153"/>
        <end position="175"/>
    </location>
</feature>
<dbReference type="InterPro" id="IPR006214">
    <property type="entry name" value="Bax_inhibitor_1-related"/>
</dbReference>
<keyword evidence="5 6" id="KW-0472">Membrane</keyword>
<comment type="caution">
    <text evidence="7">The sequence shown here is derived from an EMBL/GenBank/DDBJ whole genome shotgun (WGS) entry which is preliminary data.</text>
</comment>
<dbReference type="RefSeq" id="WP_054852521.1">
    <property type="nucleotide sequence ID" value="NZ_JAEMEF010000001.1"/>
</dbReference>
<dbReference type="PANTHER" id="PTHR23291">
    <property type="entry name" value="BAX INHIBITOR-RELATED"/>
    <property type="match status" value="1"/>
</dbReference>
<keyword evidence="8" id="KW-1185">Reference proteome</keyword>
<evidence type="ECO:0000256" key="2">
    <source>
        <dbReference type="ARBA" id="ARBA00010350"/>
    </source>
</evidence>
<proteinExistence type="inferred from homology"/>
<keyword evidence="4 6" id="KW-1133">Transmembrane helix</keyword>
<dbReference type="PANTHER" id="PTHR23291:SF50">
    <property type="entry name" value="PROTEIN LIFEGUARD 4"/>
    <property type="match status" value="1"/>
</dbReference>
<feature type="transmembrane region" description="Helical" evidence="6">
    <location>
        <begin position="211"/>
        <end position="230"/>
    </location>
</feature>
<evidence type="ECO:0000256" key="4">
    <source>
        <dbReference type="ARBA" id="ARBA00022989"/>
    </source>
</evidence>
<evidence type="ECO:0000256" key="3">
    <source>
        <dbReference type="ARBA" id="ARBA00022692"/>
    </source>
</evidence>
<organism evidence="7 8">
    <name type="scientific">Olleya sediminilitoris</name>
    <dbReference type="NCBI Taxonomy" id="2795739"/>
    <lineage>
        <taxon>Bacteria</taxon>
        <taxon>Pseudomonadati</taxon>
        <taxon>Bacteroidota</taxon>
        <taxon>Flavobacteriia</taxon>
        <taxon>Flavobacteriales</taxon>
        <taxon>Flavobacteriaceae</taxon>
    </lineage>
</organism>
<dbReference type="Pfam" id="PF01027">
    <property type="entry name" value="Bax1-I"/>
    <property type="match status" value="1"/>
</dbReference>
<sequence>MDNNLENYQGGTHLTMASDADRTAFYKKTYGHVAGGVLAFVLFEYLLLQSDALVEFMLSMTQGYKWLLLLGGFMLITTYAESTAMKTADKNKQYLAYGIYILAQAVIFVPMIYIAAFYMDSGAEILQQAALVTLALFTGLTAVVMLTNKDFSFLKAGLTIGFFIALGLIIAGTIFGFDLGLWFSGAMCVLAAGSILYQTSQIVNKYSTDDYIPAALGLFASLMLLFWYILRIFMSRD</sequence>
<evidence type="ECO:0000256" key="5">
    <source>
        <dbReference type="ARBA" id="ARBA00023136"/>
    </source>
</evidence>
<protein>
    <submittedName>
        <fullName evidence="7">US12 family protein</fullName>
    </submittedName>
</protein>